<organism evidence="1 2">
    <name type="scientific">Microbispora triticiradicis</name>
    <dbReference type="NCBI Taxonomy" id="2200763"/>
    <lineage>
        <taxon>Bacteria</taxon>
        <taxon>Bacillati</taxon>
        <taxon>Actinomycetota</taxon>
        <taxon>Actinomycetes</taxon>
        <taxon>Streptosporangiales</taxon>
        <taxon>Streptosporangiaceae</taxon>
        <taxon>Microbispora</taxon>
    </lineage>
</organism>
<keyword evidence="2" id="KW-1185">Reference proteome</keyword>
<name>A0A5R8YJQ4_9ACTN</name>
<dbReference type="EMBL" id="VANP01000016">
    <property type="protein sequence ID" value="TLP53123.1"/>
    <property type="molecule type" value="Genomic_DNA"/>
</dbReference>
<proteinExistence type="predicted"/>
<dbReference type="Proteomes" id="UP000309033">
    <property type="component" value="Unassembled WGS sequence"/>
</dbReference>
<accession>A0A5R8YJQ4</accession>
<reference evidence="1" key="1">
    <citation type="submission" date="2019-05" db="EMBL/GenBank/DDBJ databases">
        <title>Isolation, diversity and antifungal activity of Actinobacteria from wheat.</title>
        <authorList>
            <person name="Yu B."/>
        </authorList>
    </citation>
    <scope>NUCLEOTIDE SEQUENCE [LARGE SCALE GENOMIC DNA]</scope>
    <source>
        <strain evidence="1">NEAU-HEGS1-5</strain>
    </source>
</reference>
<sequence length="166" mass="17790">MSEFWLGLLGAVIGGVFSTAGSLVQARATYGAVMRQVVAQHEFDRRLRREDEIRSAATAILLALSSMSARAFSLAEQRASAHEHTAGAAGDLRSGLTTGARETRSLVLVYEDLLDDESVERVLEACALAADLPFQPDSHLGTALERIDLAMRTLKAVKRGEAVPPA</sequence>
<protein>
    <submittedName>
        <fullName evidence="1">Uncharacterized protein</fullName>
    </submittedName>
</protein>
<evidence type="ECO:0000313" key="2">
    <source>
        <dbReference type="Proteomes" id="UP000309033"/>
    </source>
</evidence>
<comment type="caution">
    <text evidence="1">The sequence shown here is derived from an EMBL/GenBank/DDBJ whole genome shotgun (WGS) entry which is preliminary data.</text>
</comment>
<dbReference type="AlphaFoldDB" id="A0A5R8YJQ4"/>
<gene>
    <name evidence="1" type="ORF">FED44_30065</name>
</gene>
<evidence type="ECO:0000313" key="1">
    <source>
        <dbReference type="EMBL" id="TLP53123.1"/>
    </source>
</evidence>